<dbReference type="AlphaFoldDB" id="A0A0E9PF50"/>
<evidence type="ECO:0000313" key="1">
    <source>
        <dbReference type="EMBL" id="JAH02877.1"/>
    </source>
</evidence>
<organism evidence="1">
    <name type="scientific">Anguilla anguilla</name>
    <name type="common">European freshwater eel</name>
    <name type="synonym">Muraena anguilla</name>
    <dbReference type="NCBI Taxonomy" id="7936"/>
    <lineage>
        <taxon>Eukaryota</taxon>
        <taxon>Metazoa</taxon>
        <taxon>Chordata</taxon>
        <taxon>Craniata</taxon>
        <taxon>Vertebrata</taxon>
        <taxon>Euteleostomi</taxon>
        <taxon>Actinopterygii</taxon>
        <taxon>Neopterygii</taxon>
        <taxon>Teleostei</taxon>
        <taxon>Anguilliformes</taxon>
        <taxon>Anguillidae</taxon>
        <taxon>Anguilla</taxon>
    </lineage>
</organism>
<name>A0A0E9PF50_ANGAN</name>
<accession>A0A0E9PF50</accession>
<sequence length="86" mass="9926">MLGFNIITINLSLYCPWEGLIGRGEGKYILCSMHVCTIIHPENTIRILFKQRDPYLSNSSSVLLRSDVRMYTEKCFNYNAVLCIFS</sequence>
<dbReference type="EMBL" id="GBXM01105700">
    <property type="protein sequence ID" value="JAH02877.1"/>
    <property type="molecule type" value="Transcribed_RNA"/>
</dbReference>
<reference evidence="1" key="1">
    <citation type="submission" date="2014-11" db="EMBL/GenBank/DDBJ databases">
        <authorList>
            <person name="Amaro Gonzalez C."/>
        </authorList>
    </citation>
    <scope>NUCLEOTIDE SEQUENCE</scope>
</reference>
<reference evidence="1" key="2">
    <citation type="journal article" date="2015" name="Fish Shellfish Immunol.">
        <title>Early steps in the European eel (Anguilla anguilla)-Vibrio vulnificus interaction in the gills: Role of the RtxA13 toxin.</title>
        <authorList>
            <person name="Callol A."/>
            <person name="Pajuelo D."/>
            <person name="Ebbesson L."/>
            <person name="Teles M."/>
            <person name="MacKenzie S."/>
            <person name="Amaro C."/>
        </authorList>
    </citation>
    <scope>NUCLEOTIDE SEQUENCE</scope>
</reference>
<proteinExistence type="predicted"/>
<protein>
    <submittedName>
        <fullName evidence="1">Uncharacterized protein</fullName>
    </submittedName>
</protein>